<evidence type="ECO:0000313" key="7">
    <source>
        <dbReference type="EMBL" id="KAG2310208.1"/>
    </source>
</evidence>
<dbReference type="InterPro" id="IPR010264">
    <property type="entry name" value="Self-incomp_S1"/>
</dbReference>
<name>A0A8X8ASE2_BRACI</name>
<feature type="chain" id="PRO_5036515438" description="S-protein homolog" evidence="6">
    <location>
        <begin position="21"/>
        <end position="130"/>
    </location>
</feature>
<evidence type="ECO:0000256" key="3">
    <source>
        <dbReference type="ARBA" id="ARBA00022471"/>
    </source>
</evidence>
<dbReference type="GO" id="GO:0060320">
    <property type="term" value="P:rejection of self pollen"/>
    <property type="evidence" value="ECO:0007669"/>
    <property type="project" value="UniProtKB-KW"/>
</dbReference>
<dbReference type="AlphaFoldDB" id="A0A8X8ASE2"/>
<gene>
    <name evidence="7" type="ORF">Bca52824_021765</name>
</gene>
<keyword evidence="3 6" id="KW-0713">Self-incompatibility</keyword>
<protein>
    <recommendedName>
        <fullName evidence="6">S-protein homolog</fullName>
    </recommendedName>
</protein>
<sequence length="130" mass="15573">MKLFIIALIVLGVCIEDTFGKNSFGIVNKFRKRTKLSVNCGSGNDKFPILFLMNGEEKHWRFDDAFFHETLFKCELRYGYHFMHRQEFKAYSSKWNDSLKNKSNATWLAAEKGIYKIWEHRAPEFMYRWL</sequence>
<evidence type="ECO:0000256" key="6">
    <source>
        <dbReference type="RuleBase" id="RU367044"/>
    </source>
</evidence>
<feature type="signal peptide" evidence="6">
    <location>
        <begin position="1"/>
        <end position="20"/>
    </location>
</feature>
<organism evidence="7 8">
    <name type="scientific">Brassica carinata</name>
    <name type="common">Ethiopian mustard</name>
    <name type="synonym">Abyssinian cabbage</name>
    <dbReference type="NCBI Taxonomy" id="52824"/>
    <lineage>
        <taxon>Eukaryota</taxon>
        <taxon>Viridiplantae</taxon>
        <taxon>Streptophyta</taxon>
        <taxon>Embryophyta</taxon>
        <taxon>Tracheophyta</taxon>
        <taxon>Spermatophyta</taxon>
        <taxon>Magnoliopsida</taxon>
        <taxon>eudicotyledons</taxon>
        <taxon>Gunneridae</taxon>
        <taxon>Pentapetalae</taxon>
        <taxon>rosids</taxon>
        <taxon>malvids</taxon>
        <taxon>Brassicales</taxon>
        <taxon>Brassicaceae</taxon>
        <taxon>Brassiceae</taxon>
        <taxon>Brassica</taxon>
    </lineage>
</organism>
<dbReference type="OrthoDB" id="1062101at2759"/>
<keyword evidence="5 6" id="KW-0732">Signal</keyword>
<evidence type="ECO:0000256" key="2">
    <source>
        <dbReference type="ARBA" id="ARBA00005581"/>
    </source>
</evidence>
<dbReference type="Pfam" id="PF05938">
    <property type="entry name" value="Self-incomp_S1"/>
    <property type="match status" value="1"/>
</dbReference>
<comment type="caution">
    <text evidence="7">The sequence shown here is derived from an EMBL/GenBank/DDBJ whole genome shotgun (WGS) entry which is preliminary data.</text>
</comment>
<dbReference type="GO" id="GO:0005576">
    <property type="term" value="C:extracellular region"/>
    <property type="evidence" value="ECO:0007669"/>
    <property type="project" value="UniProtKB-SubCell"/>
</dbReference>
<keyword evidence="8" id="KW-1185">Reference proteome</keyword>
<comment type="subcellular location">
    <subcellularLocation>
        <location evidence="1 6">Secreted</location>
    </subcellularLocation>
</comment>
<evidence type="ECO:0000256" key="4">
    <source>
        <dbReference type="ARBA" id="ARBA00022525"/>
    </source>
</evidence>
<proteinExistence type="inferred from homology"/>
<accession>A0A8X8ASE2</accession>
<evidence type="ECO:0000313" key="8">
    <source>
        <dbReference type="Proteomes" id="UP000886595"/>
    </source>
</evidence>
<evidence type="ECO:0000256" key="5">
    <source>
        <dbReference type="ARBA" id="ARBA00022729"/>
    </source>
</evidence>
<keyword evidence="4 6" id="KW-0964">Secreted</keyword>
<dbReference type="EMBL" id="JAAMPC010000005">
    <property type="protein sequence ID" value="KAG2310208.1"/>
    <property type="molecule type" value="Genomic_DNA"/>
</dbReference>
<dbReference type="PANTHER" id="PTHR31232">
    <property type="match status" value="1"/>
</dbReference>
<comment type="similarity">
    <text evidence="2 6">Belongs to the plant self-incompatibility (S1) protein family.</text>
</comment>
<dbReference type="Proteomes" id="UP000886595">
    <property type="component" value="Unassembled WGS sequence"/>
</dbReference>
<evidence type="ECO:0000256" key="1">
    <source>
        <dbReference type="ARBA" id="ARBA00004613"/>
    </source>
</evidence>
<reference evidence="7 8" key="1">
    <citation type="submission" date="2020-02" db="EMBL/GenBank/DDBJ databases">
        <authorList>
            <person name="Ma Q."/>
            <person name="Huang Y."/>
            <person name="Song X."/>
            <person name="Pei D."/>
        </authorList>
    </citation>
    <scope>NUCLEOTIDE SEQUENCE [LARGE SCALE GENOMIC DNA]</scope>
    <source>
        <strain evidence="7">Sxm20200214</strain>
        <tissue evidence="7">Leaf</tissue>
    </source>
</reference>
<dbReference type="PANTHER" id="PTHR31232:SF32">
    <property type="entry name" value="S-PROTEIN HOMOLOG"/>
    <property type="match status" value="1"/>
</dbReference>